<name>Q1CW77_MYXXD</name>
<dbReference type="GO" id="GO:0016887">
    <property type="term" value="F:ATP hydrolysis activity"/>
    <property type="evidence" value="ECO:0007669"/>
    <property type="project" value="InterPro"/>
</dbReference>
<dbReference type="SUPFAM" id="SSF52540">
    <property type="entry name" value="P-loop containing nucleoside triphosphate hydrolases"/>
    <property type="match status" value="1"/>
</dbReference>
<evidence type="ECO:0000259" key="1">
    <source>
        <dbReference type="Pfam" id="PF13304"/>
    </source>
</evidence>
<dbReference type="Pfam" id="PF13304">
    <property type="entry name" value="AAA_21"/>
    <property type="match status" value="1"/>
</dbReference>
<dbReference type="EMBL" id="CP000113">
    <property type="protein sequence ID" value="ABF87957.1"/>
    <property type="molecule type" value="Genomic_DNA"/>
</dbReference>
<feature type="domain" description="Rad50/SbcC-type AAA" evidence="2">
    <location>
        <begin position="81"/>
        <end position="117"/>
    </location>
</feature>
<evidence type="ECO:0000313" key="4">
    <source>
        <dbReference type="Proteomes" id="UP000002402"/>
    </source>
</evidence>
<reference evidence="3 4" key="1">
    <citation type="journal article" date="2006" name="Proc. Natl. Acad. Sci. U.S.A.">
        <title>Evolution of sensory complexity recorded in a myxobacterial genome.</title>
        <authorList>
            <person name="Goldman B.S."/>
            <person name="Nierman W.C."/>
            <person name="Kaiser D."/>
            <person name="Slater S.C."/>
            <person name="Durkin A.S."/>
            <person name="Eisen J.A."/>
            <person name="Ronning C.M."/>
            <person name="Barbazuk W.B."/>
            <person name="Blanchard M."/>
            <person name="Field C."/>
            <person name="Halling C."/>
            <person name="Hinkle G."/>
            <person name="Iartchuk O."/>
            <person name="Kim H.S."/>
            <person name="Mackenzie C."/>
            <person name="Madupu R."/>
            <person name="Miller N."/>
            <person name="Shvartsbeyn A."/>
            <person name="Sullivan S.A."/>
            <person name="Vaudin M."/>
            <person name="Wiegand R."/>
            <person name="Kaplan H.B."/>
        </authorList>
    </citation>
    <scope>NUCLEOTIDE SEQUENCE [LARGE SCALE GENOMIC DNA]</scope>
    <source>
        <strain evidence="4">DK1622</strain>
    </source>
</reference>
<accession>Q1CW77</accession>
<dbReference type="GO" id="GO:0006302">
    <property type="term" value="P:double-strand break repair"/>
    <property type="evidence" value="ECO:0007669"/>
    <property type="project" value="InterPro"/>
</dbReference>
<dbReference type="Gene3D" id="3.40.50.300">
    <property type="entry name" value="P-loop containing nucleotide triphosphate hydrolases"/>
    <property type="match status" value="2"/>
</dbReference>
<dbReference type="eggNOG" id="COG1196">
    <property type="taxonomic scope" value="Bacteria"/>
</dbReference>
<gene>
    <name evidence="3" type="ordered locus">MXAN_7233</name>
</gene>
<dbReference type="InterPro" id="IPR027417">
    <property type="entry name" value="P-loop_NTPase"/>
</dbReference>
<dbReference type="InterPro" id="IPR038729">
    <property type="entry name" value="Rad50/SbcC_AAA"/>
</dbReference>
<dbReference type="HOGENOM" id="CLU_639081_0_0_7"/>
<dbReference type="GO" id="GO:0005524">
    <property type="term" value="F:ATP binding"/>
    <property type="evidence" value="ECO:0007669"/>
    <property type="project" value="InterPro"/>
</dbReference>
<dbReference type="STRING" id="246197.MXAN_7233"/>
<dbReference type="OrthoDB" id="5525775at2"/>
<dbReference type="KEGG" id="mxa:MXAN_7233"/>
<dbReference type="AlphaFoldDB" id="Q1CW77"/>
<keyword evidence="4" id="KW-1185">Reference proteome</keyword>
<dbReference type="PANTHER" id="PTHR32182:SF22">
    <property type="entry name" value="ATP-DEPENDENT ENDONUCLEASE, OLD FAMILY-RELATED"/>
    <property type="match status" value="1"/>
</dbReference>
<organism evidence="3 4">
    <name type="scientific">Myxococcus xanthus (strain DK1622)</name>
    <dbReference type="NCBI Taxonomy" id="246197"/>
    <lineage>
        <taxon>Bacteria</taxon>
        <taxon>Pseudomonadati</taxon>
        <taxon>Myxococcota</taxon>
        <taxon>Myxococcia</taxon>
        <taxon>Myxococcales</taxon>
        <taxon>Cystobacterineae</taxon>
        <taxon>Myxococcaceae</taxon>
        <taxon>Myxococcus</taxon>
    </lineage>
</organism>
<dbReference type="InterPro" id="IPR003959">
    <property type="entry name" value="ATPase_AAA_core"/>
</dbReference>
<sequence>MWNCCSIVFIRLGWILVAFRCGHPEVGADSVTRSFPERCSRGWASAGPTWGSQGMCHRAARVDAESPRASVSRLMLKLQWLQVHQFRSVKPGTRLLFSPSLNVLLGENGTGKSTLLDLAAAVVSSDFTPLRHEAFDLEYALAADTGRITVRVRNVPSGAEGTSGLSMDITVAPRDMAWPLVIHREGQQLRVSREDDTTDVVHERIAPEVGGRLWLVLMTGGIAWVEKTGEGTASVEPMLAMAREVSAQADLHRFDEGLAHFDQLWRAELRLSRRTEGVLATGTGVASEDLLDGLRKVAAAQWGASRYVLSSENVPFLRDAARLLGFASAEALLSPLETQPQGKYETLSLGNLDLCFVTAAGQRLSARQLGYGQKRLVAFLHYLAHARAVVIADEVAHAFHPRQVRAILEQLEPRQALLTSQSPELLDSLTFDSPEQVRSTFVRCRREEDTGRLVWENLSPEAAGDFFTAWRAEPRRVGELLQAKGLW</sequence>
<proteinExistence type="predicted"/>
<evidence type="ECO:0000259" key="2">
    <source>
        <dbReference type="Pfam" id="PF13476"/>
    </source>
</evidence>
<dbReference type="Proteomes" id="UP000002402">
    <property type="component" value="Chromosome"/>
</dbReference>
<dbReference type="Pfam" id="PF13476">
    <property type="entry name" value="AAA_23"/>
    <property type="match status" value="1"/>
</dbReference>
<feature type="domain" description="ATPase AAA-type core" evidence="1">
    <location>
        <begin position="361"/>
        <end position="427"/>
    </location>
</feature>
<protein>
    <submittedName>
        <fullName evidence="3">Uncharacterized protein</fullName>
    </submittedName>
</protein>
<dbReference type="PANTHER" id="PTHR32182">
    <property type="entry name" value="DNA REPLICATION AND REPAIR PROTEIN RECF"/>
    <property type="match status" value="1"/>
</dbReference>
<evidence type="ECO:0000313" key="3">
    <source>
        <dbReference type="EMBL" id="ABF87957.1"/>
    </source>
</evidence>
<dbReference type="GO" id="GO:0000731">
    <property type="term" value="P:DNA synthesis involved in DNA repair"/>
    <property type="evidence" value="ECO:0007669"/>
    <property type="project" value="TreeGrafter"/>
</dbReference>
<dbReference type="EnsemblBacteria" id="ABF87957">
    <property type="protein sequence ID" value="ABF87957"/>
    <property type="gene ID" value="MXAN_7233"/>
</dbReference>